<dbReference type="InterPro" id="IPR025398">
    <property type="entry name" value="DUF4371"/>
</dbReference>
<sequence>MTKYRIKNDNTVIAGLVKAERERISKNRQILKRLVDATLFLAKQGLAFRGHREYAGLGASGTNEGNFLELLKLLSKYDSLLDQHLKVSNRNLTYLSHHTQNELISCLAQETLKVITEEVKLARFFSVIVDSTVDIVRVDQFSLSLRYVTKTGHSSEHFIKFDELTSSCAEAFYNLLVNILTHELGLNVNFMRGQAYDGASTMSGHISGLQARVKEGCSSKAMYVHCCAHNLNLILIDAVSTSTSAKLFFGTLETLYSFLTSSLPRCRILEEE</sequence>
<protein>
    <submittedName>
        <fullName evidence="2">Zinc finger MYM-type protein 1-like isoform X1</fullName>
    </submittedName>
</protein>
<dbReference type="AlphaFoldDB" id="A0AAD8LVG6"/>
<feature type="domain" description="DUF4371" evidence="1">
    <location>
        <begin position="28"/>
        <end position="208"/>
    </location>
</feature>
<dbReference type="PANTHER" id="PTHR45749">
    <property type="match status" value="1"/>
</dbReference>
<reference evidence="2" key="1">
    <citation type="submission" date="2022-02" db="EMBL/GenBank/DDBJ databases">
        <title>Atlantic sturgeon de novo genome assembly.</title>
        <authorList>
            <person name="Stock M."/>
            <person name="Klopp C."/>
            <person name="Guiguen Y."/>
            <person name="Cabau C."/>
            <person name="Parinello H."/>
            <person name="Santidrian Yebra-Pimentel E."/>
            <person name="Kuhl H."/>
            <person name="Dirks R.P."/>
            <person name="Guessner J."/>
            <person name="Wuertz S."/>
            <person name="Du K."/>
            <person name="Schartl M."/>
        </authorList>
    </citation>
    <scope>NUCLEOTIDE SEQUENCE</scope>
    <source>
        <strain evidence="2">STURGEONOMICS-FGT-2020</strain>
        <tissue evidence="2">Whole blood</tissue>
    </source>
</reference>
<evidence type="ECO:0000313" key="3">
    <source>
        <dbReference type="Proteomes" id="UP001230051"/>
    </source>
</evidence>
<dbReference type="Pfam" id="PF14291">
    <property type="entry name" value="DUF4371"/>
    <property type="match status" value="1"/>
</dbReference>
<proteinExistence type="predicted"/>
<gene>
    <name evidence="2" type="primary">THAP12</name>
    <name evidence="2" type="ORF">AOXY_G245</name>
</gene>
<organism evidence="2 3">
    <name type="scientific">Acipenser oxyrinchus oxyrinchus</name>
    <dbReference type="NCBI Taxonomy" id="40147"/>
    <lineage>
        <taxon>Eukaryota</taxon>
        <taxon>Metazoa</taxon>
        <taxon>Chordata</taxon>
        <taxon>Craniata</taxon>
        <taxon>Vertebrata</taxon>
        <taxon>Euteleostomi</taxon>
        <taxon>Actinopterygii</taxon>
        <taxon>Chondrostei</taxon>
        <taxon>Acipenseriformes</taxon>
        <taxon>Acipenseridae</taxon>
        <taxon>Acipenser</taxon>
    </lineage>
</organism>
<dbReference type="PANTHER" id="PTHR45749:SF23">
    <property type="entry name" value="ZINC FINGER MYM-TYPE PROTEIN 1-LIKE"/>
    <property type="match status" value="1"/>
</dbReference>
<dbReference type="EMBL" id="JAGXEW010000001">
    <property type="protein sequence ID" value="KAK1175574.1"/>
    <property type="molecule type" value="Genomic_DNA"/>
</dbReference>
<name>A0AAD8LVG6_ACIOX</name>
<evidence type="ECO:0000259" key="1">
    <source>
        <dbReference type="Pfam" id="PF14291"/>
    </source>
</evidence>
<dbReference type="Proteomes" id="UP001230051">
    <property type="component" value="Unassembled WGS sequence"/>
</dbReference>
<accession>A0AAD8LVG6</accession>
<evidence type="ECO:0000313" key="2">
    <source>
        <dbReference type="EMBL" id="KAK1175574.1"/>
    </source>
</evidence>
<comment type="caution">
    <text evidence="2">The sequence shown here is derived from an EMBL/GenBank/DDBJ whole genome shotgun (WGS) entry which is preliminary data.</text>
</comment>
<keyword evidence="3" id="KW-1185">Reference proteome</keyword>